<keyword evidence="12 18" id="KW-0548">Nucleotidyltransferase</keyword>
<dbReference type="PANTHER" id="PTHR46382">
    <property type="entry name" value="PHOSPHATIDATE CYTIDYLYLTRANSFERASE"/>
    <property type="match status" value="1"/>
</dbReference>
<comment type="pathway">
    <text evidence="4">Lipid metabolism.</text>
</comment>
<protein>
    <recommendedName>
        <fullName evidence="7 18">Phosphatidate cytidylyltransferase</fullName>
        <ecNumber evidence="6 18">2.7.7.41</ecNumber>
    </recommendedName>
</protein>
<name>A0A1M5KXE7_9FIRM</name>
<keyword evidence="9" id="KW-0444">Lipid biosynthesis</keyword>
<dbReference type="GO" id="GO:0016024">
    <property type="term" value="P:CDP-diacylglycerol biosynthetic process"/>
    <property type="evidence" value="ECO:0007669"/>
    <property type="project" value="UniProtKB-UniPathway"/>
</dbReference>
<evidence type="ECO:0000256" key="7">
    <source>
        <dbReference type="ARBA" id="ARBA00019373"/>
    </source>
</evidence>
<feature type="transmembrane region" description="Helical" evidence="19">
    <location>
        <begin position="247"/>
        <end position="264"/>
    </location>
</feature>
<dbReference type="Pfam" id="PF01148">
    <property type="entry name" value="CTP_transf_1"/>
    <property type="match status" value="1"/>
</dbReference>
<evidence type="ECO:0000256" key="14">
    <source>
        <dbReference type="ARBA" id="ARBA00023098"/>
    </source>
</evidence>
<evidence type="ECO:0000256" key="12">
    <source>
        <dbReference type="ARBA" id="ARBA00022695"/>
    </source>
</evidence>
<evidence type="ECO:0000256" key="9">
    <source>
        <dbReference type="ARBA" id="ARBA00022516"/>
    </source>
</evidence>
<feature type="transmembrane region" description="Helical" evidence="19">
    <location>
        <begin position="76"/>
        <end position="95"/>
    </location>
</feature>
<dbReference type="OrthoDB" id="9799199at2"/>
<evidence type="ECO:0000313" key="21">
    <source>
        <dbReference type="Proteomes" id="UP000242329"/>
    </source>
</evidence>
<feature type="transmembrane region" description="Helical" evidence="19">
    <location>
        <begin position="6"/>
        <end position="39"/>
    </location>
</feature>
<keyword evidence="15 19" id="KW-0472">Membrane</keyword>
<evidence type="ECO:0000256" key="8">
    <source>
        <dbReference type="ARBA" id="ARBA00022475"/>
    </source>
</evidence>
<evidence type="ECO:0000256" key="13">
    <source>
        <dbReference type="ARBA" id="ARBA00022989"/>
    </source>
</evidence>
<organism evidence="20 21">
    <name type="scientific">Thermosyntropha lipolytica DSM 11003</name>
    <dbReference type="NCBI Taxonomy" id="1123382"/>
    <lineage>
        <taxon>Bacteria</taxon>
        <taxon>Bacillati</taxon>
        <taxon>Bacillota</taxon>
        <taxon>Clostridia</taxon>
        <taxon>Eubacteriales</taxon>
        <taxon>Syntrophomonadaceae</taxon>
        <taxon>Thermosyntropha</taxon>
    </lineage>
</organism>
<comment type="similarity">
    <text evidence="5 18">Belongs to the CDS family.</text>
</comment>
<dbReference type="GO" id="GO:0004605">
    <property type="term" value="F:phosphatidate cytidylyltransferase activity"/>
    <property type="evidence" value="ECO:0007669"/>
    <property type="project" value="UniProtKB-EC"/>
</dbReference>
<evidence type="ECO:0000256" key="11">
    <source>
        <dbReference type="ARBA" id="ARBA00022692"/>
    </source>
</evidence>
<evidence type="ECO:0000256" key="18">
    <source>
        <dbReference type="RuleBase" id="RU003938"/>
    </source>
</evidence>
<feature type="transmembrane region" description="Helical" evidence="19">
    <location>
        <begin position="51"/>
        <end position="70"/>
    </location>
</feature>
<comment type="subcellular location">
    <subcellularLocation>
        <location evidence="2">Cell membrane</location>
        <topology evidence="2">Multi-pass membrane protein</topology>
    </subcellularLocation>
</comment>
<feature type="transmembrane region" description="Helical" evidence="19">
    <location>
        <begin position="131"/>
        <end position="151"/>
    </location>
</feature>
<gene>
    <name evidence="20" type="ORF">SAMN02745221_00502</name>
</gene>
<accession>A0A1M5KXE7</accession>
<evidence type="ECO:0000256" key="4">
    <source>
        <dbReference type="ARBA" id="ARBA00005189"/>
    </source>
</evidence>
<comment type="catalytic activity">
    <reaction evidence="1 18">
        <text>a 1,2-diacyl-sn-glycero-3-phosphate + CTP + H(+) = a CDP-1,2-diacyl-sn-glycerol + diphosphate</text>
        <dbReference type="Rhea" id="RHEA:16229"/>
        <dbReference type="ChEBI" id="CHEBI:15378"/>
        <dbReference type="ChEBI" id="CHEBI:33019"/>
        <dbReference type="ChEBI" id="CHEBI:37563"/>
        <dbReference type="ChEBI" id="CHEBI:58332"/>
        <dbReference type="ChEBI" id="CHEBI:58608"/>
        <dbReference type="EC" id="2.7.7.41"/>
    </reaction>
</comment>
<evidence type="ECO:0000256" key="1">
    <source>
        <dbReference type="ARBA" id="ARBA00001698"/>
    </source>
</evidence>
<feature type="transmembrane region" description="Helical" evidence="19">
    <location>
        <begin position="107"/>
        <end position="125"/>
    </location>
</feature>
<evidence type="ECO:0000313" key="20">
    <source>
        <dbReference type="EMBL" id="SHG57179.1"/>
    </source>
</evidence>
<dbReference type="STRING" id="1123382.SAMN02745221_00502"/>
<dbReference type="RefSeq" id="WP_073089580.1">
    <property type="nucleotide sequence ID" value="NZ_FQWY01000006.1"/>
</dbReference>
<feature type="transmembrane region" description="Helical" evidence="19">
    <location>
        <begin position="197"/>
        <end position="219"/>
    </location>
</feature>
<reference evidence="21" key="1">
    <citation type="submission" date="2016-11" db="EMBL/GenBank/DDBJ databases">
        <authorList>
            <person name="Varghese N."/>
            <person name="Submissions S."/>
        </authorList>
    </citation>
    <scope>NUCLEOTIDE SEQUENCE [LARGE SCALE GENOMIC DNA]</scope>
    <source>
        <strain evidence="21">DSM 11003</strain>
    </source>
</reference>
<keyword evidence="14" id="KW-0443">Lipid metabolism</keyword>
<evidence type="ECO:0000256" key="2">
    <source>
        <dbReference type="ARBA" id="ARBA00004651"/>
    </source>
</evidence>
<dbReference type="EC" id="2.7.7.41" evidence="6 18"/>
<keyword evidence="21" id="KW-1185">Reference proteome</keyword>
<keyword evidence="8" id="KW-1003">Cell membrane</keyword>
<sequence>MLKERVISAVIGIPLIIGVLYLGGIWWEIFFLFIGIIGLFEIYRMMKEKGLKPLWIPGYLLMLICFWQSKMDYGDMIFSLTLVLIITIILSVIAFPRIKFDDAALSFWGAIYIGILLGYALKIGHHFEHSFIIMLLTFVLTWCTDIGGYIFGKRWGKHKMTPVLSPKKTWEGAAGGVFLCVLAAWVFSKLTPYYSWHYGYVLVLGFLASIMAQLGDLFASSIKRYFGVKDAGHIIPGHGGVLDRFDSFMLVLPVVYYFFAFWVLQGK</sequence>
<dbReference type="AlphaFoldDB" id="A0A1M5KXE7"/>
<keyword evidence="16" id="KW-0594">Phospholipid biosynthesis</keyword>
<evidence type="ECO:0000256" key="5">
    <source>
        <dbReference type="ARBA" id="ARBA00010185"/>
    </source>
</evidence>
<proteinExistence type="inferred from homology"/>
<evidence type="ECO:0000256" key="19">
    <source>
        <dbReference type="SAM" id="Phobius"/>
    </source>
</evidence>
<evidence type="ECO:0000256" key="3">
    <source>
        <dbReference type="ARBA" id="ARBA00005119"/>
    </source>
</evidence>
<dbReference type="Proteomes" id="UP000242329">
    <property type="component" value="Unassembled WGS sequence"/>
</dbReference>
<evidence type="ECO:0000256" key="6">
    <source>
        <dbReference type="ARBA" id="ARBA00012487"/>
    </source>
</evidence>
<evidence type="ECO:0000256" key="17">
    <source>
        <dbReference type="ARBA" id="ARBA00023264"/>
    </source>
</evidence>
<dbReference type="UniPathway" id="UPA00557">
    <property type="reaction ID" value="UER00614"/>
</dbReference>
<dbReference type="InterPro" id="IPR000374">
    <property type="entry name" value="PC_trans"/>
</dbReference>
<keyword evidence="11 18" id="KW-0812">Transmembrane</keyword>
<dbReference type="GO" id="GO:0005886">
    <property type="term" value="C:plasma membrane"/>
    <property type="evidence" value="ECO:0007669"/>
    <property type="project" value="UniProtKB-SubCell"/>
</dbReference>
<evidence type="ECO:0000256" key="10">
    <source>
        <dbReference type="ARBA" id="ARBA00022679"/>
    </source>
</evidence>
<dbReference type="PROSITE" id="PS01315">
    <property type="entry name" value="CDS"/>
    <property type="match status" value="1"/>
</dbReference>
<dbReference type="EMBL" id="FQWY01000006">
    <property type="protein sequence ID" value="SHG57179.1"/>
    <property type="molecule type" value="Genomic_DNA"/>
</dbReference>
<keyword evidence="10 18" id="KW-0808">Transferase</keyword>
<evidence type="ECO:0000256" key="15">
    <source>
        <dbReference type="ARBA" id="ARBA00023136"/>
    </source>
</evidence>
<dbReference type="PANTHER" id="PTHR46382:SF1">
    <property type="entry name" value="PHOSPHATIDATE CYTIDYLYLTRANSFERASE"/>
    <property type="match status" value="1"/>
</dbReference>
<keyword evidence="17" id="KW-1208">Phospholipid metabolism</keyword>
<evidence type="ECO:0000256" key="16">
    <source>
        <dbReference type="ARBA" id="ARBA00023209"/>
    </source>
</evidence>
<comment type="pathway">
    <text evidence="3 18">Phospholipid metabolism; CDP-diacylglycerol biosynthesis; CDP-diacylglycerol from sn-glycerol 3-phosphate: step 3/3.</text>
</comment>
<keyword evidence="13 19" id="KW-1133">Transmembrane helix</keyword>